<feature type="domain" description="5'-Nucleotidase C-terminal" evidence="6">
    <location>
        <begin position="321"/>
        <end position="472"/>
    </location>
</feature>
<dbReference type="PRINTS" id="PR01607">
    <property type="entry name" value="APYRASEFAMLY"/>
</dbReference>
<feature type="region of interest" description="Disordered" evidence="4">
    <location>
        <begin position="580"/>
        <end position="609"/>
    </location>
</feature>
<comment type="similarity">
    <text evidence="1 3">Belongs to the 5'-nucleotidase family.</text>
</comment>
<dbReference type="OrthoDB" id="10252235at2759"/>
<comment type="caution">
    <text evidence="7">The sequence shown here is derived from an EMBL/GenBank/DDBJ whole genome shotgun (WGS) entry which is preliminary data.</text>
</comment>
<keyword evidence="3" id="KW-0378">Hydrolase</keyword>
<evidence type="ECO:0000256" key="3">
    <source>
        <dbReference type="RuleBase" id="RU362119"/>
    </source>
</evidence>
<dbReference type="InterPro" id="IPR036907">
    <property type="entry name" value="5'-Nucleotdase_C_sf"/>
</dbReference>
<organism evidence="7 8">
    <name type="scientific">Fusarium zealandicum</name>
    <dbReference type="NCBI Taxonomy" id="1053134"/>
    <lineage>
        <taxon>Eukaryota</taxon>
        <taxon>Fungi</taxon>
        <taxon>Dikarya</taxon>
        <taxon>Ascomycota</taxon>
        <taxon>Pezizomycotina</taxon>
        <taxon>Sordariomycetes</taxon>
        <taxon>Hypocreomycetidae</taxon>
        <taxon>Hypocreales</taxon>
        <taxon>Nectriaceae</taxon>
        <taxon>Fusarium</taxon>
        <taxon>Fusarium staphyleae species complex</taxon>
    </lineage>
</organism>
<keyword evidence="2" id="KW-0732">Signal</keyword>
<dbReference type="GO" id="GO:0009166">
    <property type="term" value="P:nucleotide catabolic process"/>
    <property type="evidence" value="ECO:0007669"/>
    <property type="project" value="InterPro"/>
</dbReference>
<name>A0A8H4XIJ7_9HYPO</name>
<keyword evidence="3" id="KW-0547">Nucleotide-binding</keyword>
<sequence>MAQDDEPTAEPRVTFASGRVDQDGQADSLPDLRIIHYNDVYHLDPSSAEPVGGLPRFINVCREYQQGKQYEDQPKVLTLFSGDAFNPSLESTVTKGQHMVPVLNMIGTDCACVGNHDFDFGVKQYEHLSTQCDFPWLLANVIDPDLGEEIPLGNAKKTHMLTTSNGIKVGLIGLGEREWLETINSLPPNLIYRSATAVAKEIVPQLREQGAEIIICLSHMREPNDNKLAEQTEGLFDIILGGHDHYYAHSLVKGTHVLRSGTDFKNLSYIEARRKPDDPSRWDFDIWRRDITSTIEEDGPTVELVDQLVSKLNQSLAKPIGWTATPLDARFSTVRTKESNIGNFVCDVMRQHHNADCTIMASGTIRGDQIYPPGSIRIKDITTCFPFEDPVVLLRVTGQAIFDALENSVAMYPALEGRFPQVSNIRFEFDPSKPRGQRVLWVDICGQPYDPKRLYVLCTRGYMGRGKDGFTSLLVKSEGGEAEELIEEENGILISAMLRQYFMGLLTVGKWKNLAQHWVKVAEKCETPVSPIKTTFNVDFPSLDSLSAKLPKAARMGEVVTRNERDPWGRFLKRRFSINVKPHNENDGSGAEETEDEEEKHHEEEDDPDGTKLDYEILIMRKFWTKWALKAGVKASICDPLKEGEFTVDWTRCIAPVVDGRIKMVGA</sequence>
<dbReference type="PANTHER" id="PTHR11575">
    <property type="entry name" value="5'-NUCLEOTIDASE-RELATED"/>
    <property type="match status" value="1"/>
</dbReference>
<reference evidence="7" key="2">
    <citation type="submission" date="2020-05" db="EMBL/GenBank/DDBJ databases">
        <authorList>
            <person name="Kim H.-S."/>
            <person name="Proctor R.H."/>
            <person name="Brown D.W."/>
        </authorList>
    </citation>
    <scope>NUCLEOTIDE SEQUENCE</scope>
    <source>
        <strain evidence="7">NRRL 22465</strain>
    </source>
</reference>
<dbReference type="Gene3D" id="3.90.780.10">
    <property type="entry name" value="5'-Nucleotidase, C-terminal domain"/>
    <property type="match status" value="1"/>
</dbReference>
<keyword evidence="8" id="KW-1185">Reference proteome</keyword>
<accession>A0A8H4XIJ7</accession>
<dbReference type="Pfam" id="PF02872">
    <property type="entry name" value="5_nucleotid_C"/>
    <property type="match status" value="1"/>
</dbReference>
<protein>
    <recommendedName>
        <fullName evidence="9">5'-nucleotidase</fullName>
    </recommendedName>
</protein>
<evidence type="ECO:0000313" key="8">
    <source>
        <dbReference type="Proteomes" id="UP000635477"/>
    </source>
</evidence>
<dbReference type="Pfam" id="PF00149">
    <property type="entry name" value="Metallophos"/>
    <property type="match status" value="1"/>
</dbReference>
<evidence type="ECO:0000313" key="7">
    <source>
        <dbReference type="EMBL" id="KAF4975922.1"/>
    </source>
</evidence>
<proteinExistence type="inferred from homology"/>
<dbReference type="InterPro" id="IPR006179">
    <property type="entry name" value="5_nucleotidase/apyrase"/>
</dbReference>
<dbReference type="Gene3D" id="3.60.21.10">
    <property type="match status" value="1"/>
</dbReference>
<evidence type="ECO:0000256" key="1">
    <source>
        <dbReference type="ARBA" id="ARBA00006654"/>
    </source>
</evidence>
<evidence type="ECO:0000259" key="6">
    <source>
        <dbReference type="Pfam" id="PF02872"/>
    </source>
</evidence>
<evidence type="ECO:0008006" key="9">
    <source>
        <dbReference type="Google" id="ProtNLM"/>
    </source>
</evidence>
<feature type="compositionally biased region" description="Basic and acidic residues" evidence="4">
    <location>
        <begin position="599"/>
        <end position="609"/>
    </location>
</feature>
<dbReference type="SUPFAM" id="SSF56300">
    <property type="entry name" value="Metallo-dependent phosphatases"/>
    <property type="match status" value="1"/>
</dbReference>
<evidence type="ECO:0000256" key="2">
    <source>
        <dbReference type="ARBA" id="ARBA00022729"/>
    </source>
</evidence>
<dbReference type="InterPro" id="IPR029052">
    <property type="entry name" value="Metallo-depent_PP-like"/>
</dbReference>
<dbReference type="AlphaFoldDB" id="A0A8H4XIJ7"/>
<feature type="region of interest" description="Disordered" evidence="4">
    <location>
        <begin position="1"/>
        <end position="25"/>
    </location>
</feature>
<dbReference type="GO" id="GO:0016787">
    <property type="term" value="F:hydrolase activity"/>
    <property type="evidence" value="ECO:0007669"/>
    <property type="project" value="UniProtKB-KW"/>
</dbReference>
<dbReference type="EMBL" id="JABEYC010000588">
    <property type="protein sequence ID" value="KAF4975922.1"/>
    <property type="molecule type" value="Genomic_DNA"/>
</dbReference>
<dbReference type="InterPro" id="IPR041821">
    <property type="entry name" value="CG11883_N"/>
</dbReference>
<dbReference type="Proteomes" id="UP000635477">
    <property type="component" value="Unassembled WGS sequence"/>
</dbReference>
<evidence type="ECO:0000256" key="4">
    <source>
        <dbReference type="SAM" id="MobiDB-lite"/>
    </source>
</evidence>
<evidence type="ECO:0000259" key="5">
    <source>
        <dbReference type="Pfam" id="PF00149"/>
    </source>
</evidence>
<dbReference type="PANTHER" id="PTHR11575:SF48">
    <property type="entry name" value="5'-NUCLEOTIDASE"/>
    <property type="match status" value="1"/>
</dbReference>
<dbReference type="GO" id="GO:0000166">
    <property type="term" value="F:nucleotide binding"/>
    <property type="evidence" value="ECO:0007669"/>
    <property type="project" value="UniProtKB-KW"/>
</dbReference>
<gene>
    <name evidence="7" type="ORF">FZEAL_7339</name>
</gene>
<dbReference type="InterPro" id="IPR008334">
    <property type="entry name" value="5'-Nucleotdase_C"/>
</dbReference>
<dbReference type="SUPFAM" id="SSF55816">
    <property type="entry name" value="5'-nucleotidase (syn. UDP-sugar hydrolase), C-terminal domain"/>
    <property type="match status" value="1"/>
</dbReference>
<dbReference type="InterPro" id="IPR004843">
    <property type="entry name" value="Calcineurin-like_PHP"/>
</dbReference>
<dbReference type="CDD" id="cd07406">
    <property type="entry name" value="MPP_CG11883_N"/>
    <property type="match status" value="1"/>
</dbReference>
<feature type="domain" description="Calcineurin-like phosphoesterase" evidence="5">
    <location>
        <begin position="32"/>
        <end position="247"/>
    </location>
</feature>
<reference evidence="7" key="1">
    <citation type="journal article" date="2020" name="BMC Genomics">
        <title>Correction to: Identification and distribution of gene clusters required for synthesis of sphingolipid metabolism inhibitors in diverse species of the filamentous fungus Fusarium.</title>
        <authorList>
            <person name="Kim H.S."/>
            <person name="Lohmar J.M."/>
            <person name="Busman M."/>
            <person name="Brown D.W."/>
            <person name="Naumann T.A."/>
            <person name="Divon H.H."/>
            <person name="Lysoe E."/>
            <person name="Uhlig S."/>
            <person name="Proctor R.H."/>
        </authorList>
    </citation>
    <scope>NUCLEOTIDE SEQUENCE</scope>
    <source>
        <strain evidence="7">NRRL 22465</strain>
    </source>
</reference>